<keyword evidence="6" id="KW-1185">Reference proteome</keyword>
<evidence type="ECO:0000259" key="2">
    <source>
        <dbReference type="PROSITE" id="PS50404"/>
    </source>
</evidence>
<dbReference type="SFLD" id="SFLDG00358">
    <property type="entry name" value="Main_(cytGST)"/>
    <property type="match status" value="1"/>
</dbReference>
<dbReference type="Pfam" id="PF13417">
    <property type="entry name" value="GST_N_3"/>
    <property type="match status" value="1"/>
</dbReference>
<dbReference type="AlphaFoldDB" id="A0A1S4EFV7"/>
<dbReference type="GO" id="GO:0006749">
    <property type="term" value="P:glutathione metabolic process"/>
    <property type="evidence" value="ECO:0007669"/>
    <property type="project" value="TreeGrafter"/>
</dbReference>
<dbReference type="Gene3D" id="3.40.30.10">
    <property type="entry name" value="Glutaredoxin"/>
    <property type="match status" value="1"/>
</dbReference>
<evidence type="ECO:0000313" key="9">
    <source>
        <dbReference type="RefSeq" id="XP_017301055.1"/>
    </source>
</evidence>
<dbReference type="InterPro" id="IPR036249">
    <property type="entry name" value="Thioredoxin-like_sf"/>
</dbReference>
<organism evidence="8">
    <name type="scientific">Diaphorina citri</name>
    <name type="common">Asian citrus psyllid</name>
    <dbReference type="NCBI Taxonomy" id="121845"/>
    <lineage>
        <taxon>Eukaryota</taxon>
        <taxon>Metazoa</taxon>
        <taxon>Ecdysozoa</taxon>
        <taxon>Arthropoda</taxon>
        <taxon>Hexapoda</taxon>
        <taxon>Insecta</taxon>
        <taxon>Pterygota</taxon>
        <taxon>Neoptera</taxon>
        <taxon>Paraneoptera</taxon>
        <taxon>Hemiptera</taxon>
        <taxon>Sternorrhyncha</taxon>
        <taxon>Psylloidea</taxon>
        <taxon>Psyllidae</taxon>
        <taxon>Diaphorininae</taxon>
        <taxon>Diaphorina</taxon>
    </lineage>
</organism>
<dbReference type="RefSeq" id="XP_017301051.1">
    <property type="nucleotide sequence ID" value="XM_017445562.2"/>
</dbReference>
<dbReference type="SUPFAM" id="SSF47616">
    <property type="entry name" value="GST C-terminal domain-like"/>
    <property type="match status" value="1"/>
</dbReference>
<dbReference type="OMA" id="ESALIMV"/>
<dbReference type="RefSeq" id="XP_026681987.1">
    <property type="nucleotide sequence ID" value="XM_026826186.1"/>
</dbReference>
<dbReference type="Proteomes" id="UP000079169">
    <property type="component" value="Unplaced"/>
</dbReference>
<dbReference type="FunFam" id="1.20.1050.10:FF:000007">
    <property type="entry name" value="Glutathione S-transferase 1-1"/>
    <property type="match status" value="1"/>
</dbReference>
<dbReference type="SMR" id="A0A1S4EFV7"/>
<dbReference type="FunFam" id="3.40.30.10:FF:000034">
    <property type="entry name" value="glutathione S-transferase 1"/>
    <property type="match status" value="1"/>
</dbReference>
<dbReference type="RefSeq" id="XP_017301054.1">
    <property type="nucleotide sequence ID" value="XM_017445565.2"/>
</dbReference>
<dbReference type="CDD" id="cd03045">
    <property type="entry name" value="GST_N_Delta_Epsilon"/>
    <property type="match status" value="1"/>
</dbReference>
<dbReference type="PaxDb" id="121845-A0A1S4EFV7"/>
<dbReference type="InterPro" id="IPR010987">
    <property type="entry name" value="Glutathione-S-Trfase_C-like"/>
</dbReference>
<dbReference type="PROSITE" id="PS50404">
    <property type="entry name" value="GST_NTER"/>
    <property type="match status" value="1"/>
</dbReference>
<feature type="domain" description="GST C-terminal" evidence="3">
    <location>
        <begin position="88"/>
        <end position="209"/>
    </location>
</feature>
<evidence type="ECO:0000313" key="6">
    <source>
        <dbReference type="Proteomes" id="UP000079169"/>
    </source>
</evidence>
<accession>A0A1S4EFV7</accession>
<evidence type="ECO:0000259" key="3">
    <source>
        <dbReference type="PROSITE" id="PS50405"/>
    </source>
</evidence>
<dbReference type="PROSITE" id="PS50405">
    <property type="entry name" value="GST_CTER"/>
    <property type="match status" value="1"/>
</dbReference>
<protein>
    <submittedName>
        <fullName evidence="7 8">Glutathione S-transferase 1</fullName>
    </submittedName>
    <submittedName>
        <fullName evidence="5">Glutathione S-transferase GST-4</fullName>
    </submittedName>
    <submittedName>
        <fullName evidence="4">Glutathione S-transferase protein epsilon</fullName>
    </submittedName>
</protein>
<dbReference type="Pfam" id="PF00043">
    <property type="entry name" value="GST_C"/>
    <property type="match status" value="1"/>
</dbReference>
<comment type="subunit">
    <text evidence="1">Homodimer.</text>
</comment>
<reference evidence="4" key="1">
    <citation type="submission" date="2016-10" db="EMBL/GenBank/DDBJ databases">
        <title>RNA interference of two glutathione S-transferase genes, DcGSTe2 and DcGSTd1, increases the susceptibility of Asian citrus psyllid (Hemiptera: Liviidae) to fenpropathrin and thiamethoxam.</title>
        <authorList>
            <person name="Yu X."/>
            <person name="Killiny N."/>
        </authorList>
    </citation>
    <scope>NUCLEOTIDE SEQUENCE</scope>
</reference>
<dbReference type="InterPro" id="IPR004045">
    <property type="entry name" value="Glutathione_S-Trfase_N"/>
</dbReference>
<dbReference type="EMBL" id="MH329266">
    <property type="protein sequence ID" value="QBQ34527.1"/>
    <property type="molecule type" value="mRNA"/>
</dbReference>
<dbReference type="SUPFAM" id="SSF52833">
    <property type="entry name" value="Thioredoxin-like"/>
    <property type="match status" value="1"/>
</dbReference>
<dbReference type="PANTHER" id="PTHR43969:SF9">
    <property type="entry name" value="GLUTATHIONE S TRANSFERASE D10, ISOFORM A-RELATED"/>
    <property type="match status" value="1"/>
</dbReference>
<evidence type="ECO:0000313" key="5">
    <source>
        <dbReference type="EMBL" id="QBQ34527.1"/>
    </source>
</evidence>
<dbReference type="Gene3D" id="1.20.1050.10">
    <property type="match status" value="1"/>
</dbReference>
<evidence type="ECO:0000313" key="4">
    <source>
        <dbReference type="EMBL" id="ASR91722.1"/>
    </source>
</evidence>
<reference evidence="5" key="2">
    <citation type="journal article" date="2018" name="Pest Manag. Sci.">
        <title>Identification of detoxification genes in imidacloprid-resistant Asian citrus psyllid (Hemiptera: Lividae) and their expression patterns under stress of eight insecticides.</title>
        <authorList>
            <person name="Tian F."/>
            <person name="Li C."/>
            <person name="Wang Z."/>
            <person name="Liu J."/>
            <person name="Zeng X."/>
        </authorList>
    </citation>
    <scope>NUCLEOTIDE SEQUENCE</scope>
</reference>
<dbReference type="SFLD" id="SFLDG01153">
    <property type="entry name" value="Main.4:_Theta-like"/>
    <property type="match status" value="1"/>
</dbReference>
<dbReference type="STRING" id="121845.A0A1S4EFV7"/>
<reference evidence="7 8" key="3">
    <citation type="submission" date="2023-09" db="UniProtKB">
        <authorList>
            <consortium name="RefSeq"/>
        </authorList>
    </citation>
    <scope>IDENTIFICATION</scope>
</reference>
<proteinExistence type="evidence at transcript level"/>
<dbReference type="SFLD" id="SFLDS00019">
    <property type="entry name" value="Glutathione_Transferase_(cytos"/>
    <property type="match status" value="1"/>
</dbReference>
<sequence length="217" mass="24400">MGLILHEIIASPPVRAVKLCLTELGLEAEYKTCNLLAREQFSDEYLKLNPQHTVPTLEDGDLIVWDSHAINAYLVSAYGKNDALYPKDPKVRALVDQRLHFDSGVLFSALRNIGLKIFFKNEKEIPEEDKLRAREALDFAEKFLQGRKFITGDTYNIADFSIYTTASALVALVPGLEKYPNLAKYFDLCKSSFKGISHDEEGLQAFKGLVQQKLSGK</sequence>
<evidence type="ECO:0000313" key="10">
    <source>
        <dbReference type="RefSeq" id="XP_026681987.1"/>
    </source>
</evidence>
<dbReference type="InterPro" id="IPR004046">
    <property type="entry name" value="GST_C"/>
</dbReference>
<dbReference type="PANTHER" id="PTHR43969">
    <property type="entry name" value="GLUTATHIONE S TRANSFERASE D10, ISOFORM A-RELATED"/>
    <property type="match status" value="1"/>
</dbReference>
<dbReference type="CDD" id="cd03177">
    <property type="entry name" value="GST_C_Delta_Epsilon"/>
    <property type="match status" value="1"/>
</dbReference>
<dbReference type="EMBL" id="KX950816">
    <property type="protein sequence ID" value="ASR91722.1"/>
    <property type="molecule type" value="mRNA"/>
</dbReference>
<dbReference type="GO" id="GO:0004364">
    <property type="term" value="F:glutathione transferase activity"/>
    <property type="evidence" value="ECO:0007669"/>
    <property type="project" value="TreeGrafter"/>
</dbReference>
<dbReference type="GeneID" id="103512792"/>
<keyword evidence="4" id="KW-0808">Transferase</keyword>
<dbReference type="OrthoDB" id="8183779at2759"/>
<dbReference type="InterPro" id="IPR036282">
    <property type="entry name" value="Glutathione-S-Trfase_C_sf"/>
</dbReference>
<evidence type="ECO:0000313" key="7">
    <source>
        <dbReference type="RefSeq" id="XP_017301051.1"/>
    </source>
</evidence>
<dbReference type="RefSeq" id="XP_017301055.1">
    <property type="nucleotide sequence ID" value="XM_017445566.2"/>
</dbReference>
<feature type="domain" description="GST N-terminal" evidence="2">
    <location>
        <begin position="1"/>
        <end position="82"/>
    </location>
</feature>
<evidence type="ECO:0000256" key="1">
    <source>
        <dbReference type="ARBA" id="ARBA00011738"/>
    </source>
</evidence>
<dbReference type="InterPro" id="IPR040079">
    <property type="entry name" value="Glutathione_S-Trfase"/>
</dbReference>
<evidence type="ECO:0000313" key="8">
    <source>
        <dbReference type="RefSeq" id="XP_017301054.1"/>
    </source>
</evidence>
<gene>
    <name evidence="7 8 9 10" type="primary">LOC103512792</name>
    <name evidence="5" type="synonym">GST-4</name>
</gene>
<dbReference type="KEGG" id="dci:103512792"/>
<name>A0A1S4EFV7_DIACI</name>